<proteinExistence type="inferred from homology"/>
<dbReference type="GO" id="GO:0043758">
    <property type="term" value="F:acetate-CoA ligase (ADP-forming) activity"/>
    <property type="evidence" value="ECO:0007669"/>
    <property type="project" value="InterPro"/>
</dbReference>
<evidence type="ECO:0000256" key="3">
    <source>
        <dbReference type="ARBA" id="ARBA00022840"/>
    </source>
</evidence>
<comment type="similarity">
    <text evidence="4">In the N-terminal section; belongs to the acetate CoA ligase alpha subunit family.</text>
</comment>
<evidence type="ECO:0000313" key="8">
    <source>
        <dbReference type="Proteomes" id="UP000000263"/>
    </source>
</evidence>
<gene>
    <name evidence="7" type="ordered locus">Rcas_0076</name>
</gene>
<keyword evidence="2 5" id="KW-0547">Nucleotide-binding</keyword>
<dbReference type="KEGG" id="rca:Rcas_0076"/>
<dbReference type="GO" id="GO:0046872">
    <property type="term" value="F:metal ion binding"/>
    <property type="evidence" value="ECO:0007669"/>
    <property type="project" value="InterPro"/>
</dbReference>
<dbReference type="eggNOG" id="COG1042">
    <property type="taxonomic scope" value="Bacteria"/>
</dbReference>
<protein>
    <submittedName>
        <fullName evidence="7">Acetyl coenzyme A synthetase (ADP forming) alpha domain</fullName>
    </submittedName>
</protein>
<evidence type="ECO:0000256" key="1">
    <source>
        <dbReference type="ARBA" id="ARBA00022598"/>
    </source>
</evidence>
<dbReference type="Pfam" id="PF19045">
    <property type="entry name" value="Ligase_CoA_2"/>
    <property type="match status" value="1"/>
</dbReference>
<dbReference type="InterPro" id="IPR003781">
    <property type="entry name" value="CoA-bd"/>
</dbReference>
<dbReference type="EMBL" id="CP000804">
    <property type="protein sequence ID" value="ABU56213.1"/>
    <property type="molecule type" value="Genomic_DNA"/>
</dbReference>
<dbReference type="PANTHER" id="PTHR43334">
    <property type="entry name" value="ACETATE--COA LIGASE [ADP-FORMING]"/>
    <property type="match status" value="1"/>
</dbReference>
<keyword evidence="3 5" id="KW-0067">ATP-binding</keyword>
<keyword evidence="1" id="KW-0436">Ligase</keyword>
<keyword evidence="8" id="KW-1185">Reference proteome</keyword>
<dbReference type="GO" id="GO:0005524">
    <property type="term" value="F:ATP binding"/>
    <property type="evidence" value="ECO:0007669"/>
    <property type="project" value="UniProtKB-UniRule"/>
</dbReference>
<evidence type="ECO:0000313" key="7">
    <source>
        <dbReference type="EMBL" id="ABU56213.1"/>
    </source>
</evidence>
<evidence type="ECO:0000256" key="5">
    <source>
        <dbReference type="PROSITE-ProRule" id="PRU00409"/>
    </source>
</evidence>
<dbReference type="SUPFAM" id="SSF51735">
    <property type="entry name" value="NAD(P)-binding Rossmann-fold domains"/>
    <property type="match status" value="1"/>
</dbReference>
<dbReference type="OrthoDB" id="9807426at2"/>
<dbReference type="Gene3D" id="3.30.470.20">
    <property type="entry name" value="ATP-grasp fold, B domain"/>
    <property type="match status" value="1"/>
</dbReference>
<evidence type="ECO:0000256" key="2">
    <source>
        <dbReference type="ARBA" id="ARBA00022741"/>
    </source>
</evidence>
<dbReference type="SUPFAM" id="SSF52210">
    <property type="entry name" value="Succinyl-CoA synthetase domains"/>
    <property type="match status" value="2"/>
</dbReference>
<dbReference type="AlphaFoldDB" id="A7NFJ1"/>
<dbReference type="Pfam" id="PF13549">
    <property type="entry name" value="ATP-grasp_5"/>
    <property type="match status" value="1"/>
</dbReference>
<dbReference type="PROSITE" id="PS50975">
    <property type="entry name" value="ATP_GRASP"/>
    <property type="match status" value="1"/>
</dbReference>
<dbReference type="eggNOG" id="COG0045">
    <property type="taxonomic scope" value="Bacteria"/>
</dbReference>
<evidence type="ECO:0000256" key="4">
    <source>
        <dbReference type="ARBA" id="ARBA00060888"/>
    </source>
</evidence>
<evidence type="ECO:0000259" key="6">
    <source>
        <dbReference type="PROSITE" id="PS50975"/>
    </source>
</evidence>
<reference evidence="7 8" key="1">
    <citation type="submission" date="2007-08" db="EMBL/GenBank/DDBJ databases">
        <title>Complete sequence of Roseiflexus castenholzii DSM 13941.</title>
        <authorList>
            <consortium name="US DOE Joint Genome Institute"/>
            <person name="Copeland A."/>
            <person name="Lucas S."/>
            <person name="Lapidus A."/>
            <person name="Barry K."/>
            <person name="Glavina del Rio T."/>
            <person name="Dalin E."/>
            <person name="Tice H."/>
            <person name="Pitluck S."/>
            <person name="Thompson L.S."/>
            <person name="Brettin T."/>
            <person name="Bruce D."/>
            <person name="Detter J.C."/>
            <person name="Han C."/>
            <person name="Tapia R."/>
            <person name="Schmutz J."/>
            <person name="Larimer F."/>
            <person name="Land M."/>
            <person name="Hauser L."/>
            <person name="Kyrpides N."/>
            <person name="Mikhailova N."/>
            <person name="Bryant D.A."/>
            <person name="Hanada S."/>
            <person name="Tsukatani Y."/>
            <person name="Richardson P."/>
        </authorList>
    </citation>
    <scope>NUCLEOTIDE SEQUENCE [LARGE SCALE GENOMIC DNA]</scope>
    <source>
        <strain evidence="8">DSM 13941 / HLO8</strain>
    </source>
</reference>
<dbReference type="InterPro" id="IPR014089">
    <property type="entry name" value="AcCoA-synth-alpha"/>
</dbReference>
<dbReference type="Gene3D" id="3.40.50.720">
    <property type="entry name" value="NAD(P)-binding Rossmann-like Domain"/>
    <property type="match status" value="1"/>
</dbReference>
<dbReference type="Pfam" id="PF13380">
    <property type="entry name" value="CoA_binding_2"/>
    <property type="match status" value="1"/>
</dbReference>
<sequence length="698" mass="74655">MLEAIFAPRSIAVVGASPDPTKLGHRILKNILDAGYPGRIFPVHPGASHILGFPAYPSVEQVPEPVDLAVIVVPATVVPNVAEACGRAGVKGLVVISAGFKEVGPEGRALEMQLLEIVQRYGMRMIGPNCLGIIDTITRLNASFAALYPHPGQIAFMSQSGALCTAILDWSKAQGIGFSRFVSLGNKADVDEVTLLEAWGCDQANNRVILAYLEGIGNGDAFVAVARRVTKRIPVIAIKSGATQAGARAASSHTGALAGAEHACEAAFDQSGVLRARSMQELFDFAMAFAYQPLIPGNRLAIVTNAGGPGIIATDAAERIGLHLAELTPATMAALRAALPSTASVSNPIDIIGDARPDRYRVALRAALDDPYVDAVLVLFTPQAVSKPEDVARTIVEVAAGSAKPVVTSFMGAATIGEALRILNDHRIPNYAFPERAIAALGAMVAQRHWVERPPEEYVRFDVDAERVRALFTRVCSEGRVELGELEAREVIEAYGMRLPKSLLAQSPEEAAEIAARLGFPVVMKISSPDILHKSDIGGVKLGIGDSAAARDAYELIEYRARKYSREARIWGVLVQEQVRKGREVLVGVSRDPQFGPLIAFGLGGIYVEALRDVAFRLAPVSRQEAAEQVRAIRAFPLLRGVRGEPPADIAAAEEVILRVSQLVTDFPEIVEMDINPLVVYNRGEGATVLDARIILRG</sequence>
<dbReference type="PANTHER" id="PTHR43334:SF1">
    <property type="entry name" value="3-HYDROXYPROPIONATE--COA LIGASE [ADP-FORMING]"/>
    <property type="match status" value="1"/>
</dbReference>
<organism evidence="7 8">
    <name type="scientific">Roseiflexus castenholzii (strain DSM 13941 / HLO8)</name>
    <dbReference type="NCBI Taxonomy" id="383372"/>
    <lineage>
        <taxon>Bacteria</taxon>
        <taxon>Bacillati</taxon>
        <taxon>Chloroflexota</taxon>
        <taxon>Chloroflexia</taxon>
        <taxon>Chloroflexales</taxon>
        <taxon>Roseiflexineae</taxon>
        <taxon>Roseiflexaceae</taxon>
        <taxon>Roseiflexus</taxon>
    </lineage>
</organism>
<dbReference type="Pfam" id="PF13607">
    <property type="entry name" value="Succ_CoA_lig"/>
    <property type="match status" value="1"/>
</dbReference>
<dbReference type="Proteomes" id="UP000000263">
    <property type="component" value="Chromosome"/>
</dbReference>
<dbReference type="SUPFAM" id="SSF56059">
    <property type="entry name" value="Glutathione synthetase ATP-binding domain-like"/>
    <property type="match status" value="1"/>
</dbReference>
<dbReference type="InterPro" id="IPR013815">
    <property type="entry name" value="ATP_grasp_subdomain_1"/>
</dbReference>
<dbReference type="SMART" id="SM00881">
    <property type="entry name" value="CoA_binding"/>
    <property type="match status" value="1"/>
</dbReference>
<accession>A7NFJ1</accession>
<dbReference type="STRING" id="383372.Rcas_0076"/>
<dbReference type="InterPro" id="IPR036291">
    <property type="entry name" value="NAD(P)-bd_dom_sf"/>
</dbReference>
<dbReference type="InterPro" id="IPR016102">
    <property type="entry name" value="Succinyl-CoA_synth-like"/>
</dbReference>
<dbReference type="InterPro" id="IPR051538">
    <property type="entry name" value="Acyl-CoA_Synth/Transferase"/>
</dbReference>
<feature type="domain" description="ATP-grasp" evidence="6">
    <location>
        <begin position="489"/>
        <end position="525"/>
    </location>
</feature>
<dbReference type="InterPro" id="IPR043938">
    <property type="entry name" value="Ligase_CoA_dom"/>
</dbReference>
<dbReference type="InterPro" id="IPR032875">
    <property type="entry name" value="Succ_CoA_lig_flav_dom"/>
</dbReference>
<dbReference type="NCBIfam" id="TIGR02717">
    <property type="entry name" value="AcCoA-syn-alpha"/>
    <property type="match status" value="1"/>
</dbReference>
<dbReference type="RefSeq" id="WP_011997618.1">
    <property type="nucleotide sequence ID" value="NC_009767.1"/>
</dbReference>
<dbReference type="Gene3D" id="3.30.1490.20">
    <property type="entry name" value="ATP-grasp fold, A domain"/>
    <property type="match status" value="1"/>
</dbReference>
<dbReference type="HOGENOM" id="CLU_007415_3_1_0"/>
<name>A7NFJ1_ROSCS</name>
<dbReference type="Gene3D" id="3.40.50.261">
    <property type="entry name" value="Succinyl-CoA synthetase domains"/>
    <property type="match status" value="2"/>
</dbReference>
<dbReference type="FunFam" id="3.30.1490.20:FF:000020">
    <property type="entry name" value="Protein lysine acetyltransferase"/>
    <property type="match status" value="1"/>
</dbReference>
<dbReference type="InterPro" id="IPR011761">
    <property type="entry name" value="ATP-grasp"/>
</dbReference>